<sequence>MIFNCKYCGNKFVAISQASHFRWCCLHCTSLTDLVALISDAQLPAGLHSLLLCLNPRSTVSFLHDINNIFYDTAWDEARFRHVLLLFRLKVNKSSTQFTLKSHITYKRISKSTKKYLLTINAELTTEH</sequence>
<evidence type="ECO:0000313" key="1">
    <source>
        <dbReference type="EMBL" id="CRK89137.1"/>
    </source>
</evidence>
<dbReference type="AlphaFoldDB" id="A0A1J1HSG5"/>
<organism evidence="1 2">
    <name type="scientific">Clunio marinus</name>
    <dbReference type="NCBI Taxonomy" id="568069"/>
    <lineage>
        <taxon>Eukaryota</taxon>
        <taxon>Metazoa</taxon>
        <taxon>Ecdysozoa</taxon>
        <taxon>Arthropoda</taxon>
        <taxon>Hexapoda</taxon>
        <taxon>Insecta</taxon>
        <taxon>Pterygota</taxon>
        <taxon>Neoptera</taxon>
        <taxon>Endopterygota</taxon>
        <taxon>Diptera</taxon>
        <taxon>Nematocera</taxon>
        <taxon>Chironomoidea</taxon>
        <taxon>Chironomidae</taxon>
        <taxon>Clunio</taxon>
    </lineage>
</organism>
<protein>
    <submittedName>
        <fullName evidence="1">CLUMA_CG002898, isoform A</fullName>
    </submittedName>
</protein>
<accession>A0A1J1HSG5</accession>
<dbReference type="EMBL" id="CVRI01000011">
    <property type="protein sequence ID" value="CRK89137.1"/>
    <property type="molecule type" value="Genomic_DNA"/>
</dbReference>
<evidence type="ECO:0000313" key="2">
    <source>
        <dbReference type="Proteomes" id="UP000183832"/>
    </source>
</evidence>
<keyword evidence="2" id="KW-1185">Reference proteome</keyword>
<name>A0A1J1HSG5_9DIPT</name>
<gene>
    <name evidence="1" type="ORF">CLUMA_CG002898</name>
</gene>
<reference evidence="1 2" key="1">
    <citation type="submission" date="2015-04" db="EMBL/GenBank/DDBJ databases">
        <authorList>
            <person name="Syromyatnikov M.Y."/>
            <person name="Popov V.N."/>
        </authorList>
    </citation>
    <scope>NUCLEOTIDE SEQUENCE [LARGE SCALE GENOMIC DNA]</scope>
</reference>
<dbReference type="Proteomes" id="UP000183832">
    <property type="component" value="Unassembled WGS sequence"/>
</dbReference>
<proteinExistence type="predicted"/>